<dbReference type="RefSeq" id="WP_105047564.1">
    <property type="nucleotide sequence ID" value="NZ_CP150661.1"/>
</dbReference>
<dbReference type="InterPro" id="IPR009057">
    <property type="entry name" value="Homeodomain-like_sf"/>
</dbReference>
<dbReference type="PROSITE" id="PS50977">
    <property type="entry name" value="HTH_TETR_2"/>
    <property type="match status" value="1"/>
</dbReference>
<dbReference type="Proteomes" id="UP000247345">
    <property type="component" value="Unassembled WGS sequence"/>
</dbReference>
<dbReference type="InterPro" id="IPR025722">
    <property type="entry name" value="TetR"/>
</dbReference>
<organism evidence="4 5">
    <name type="scientific">Polaribacter butkevichii</name>
    <dbReference type="NCBI Taxonomy" id="218490"/>
    <lineage>
        <taxon>Bacteria</taxon>
        <taxon>Pseudomonadati</taxon>
        <taxon>Bacteroidota</taxon>
        <taxon>Flavobacteriia</taxon>
        <taxon>Flavobacteriales</taxon>
        <taxon>Flavobacteriaceae</taxon>
    </lineage>
</organism>
<dbReference type="OrthoDB" id="9785164at2"/>
<evidence type="ECO:0000256" key="2">
    <source>
        <dbReference type="PROSITE-ProRule" id="PRU00335"/>
    </source>
</evidence>
<evidence type="ECO:0000313" key="5">
    <source>
        <dbReference type="Proteomes" id="UP000247345"/>
    </source>
</evidence>
<feature type="domain" description="HTH tetR-type" evidence="3">
    <location>
        <begin position="2"/>
        <end position="62"/>
    </location>
</feature>
<dbReference type="Gene3D" id="1.10.357.10">
    <property type="entry name" value="Tetracycline Repressor, domain 2"/>
    <property type="match status" value="1"/>
</dbReference>
<dbReference type="Pfam" id="PF13972">
    <property type="entry name" value="TetR"/>
    <property type="match status" value="1"/>
</dbReference>
<dbReference type="AlphaFoldDB" id="A0A2P6CAJ1"/>
<keyword evidence="1 2" id="KW-0238">DNA-binding</keyword>
<dbReference type="InterPro" id="IPR001647">
    <property type="entry name" value="HTH_TetR"/>
</dbReference>
<proteinExistence type="predicted"/>
<dbReference type="Pfam" id="PF00440">
    <property type="entry name" value="TetR_N"/>
    <property type="match status" value="1"/>
</dbReference>
<name>A0A2P6CAJ1_9FLAO</name>
<protein>
    <recommendedName>
        <fullName evidence="3">HTH tetR-type domain-containing protein</fullName>
    </recommendedName>
</protein>
<gene>
    <name evidence="4" type="ORF">BTO14_00980</name>
</gene>
<reference evidence="4 5" key="1">
    <citation type="submission" date="2016-12" db="EMBL/GenBank/DDBJ databases">
        <title>Trade-off between light-utilization and light-protection in marine flavobacteria.</title>
        <authorList>
            <person name="Kumagai Y."/>
            <person name="Yoshizawa S."/>
            <person name="Kogure K."/>
            <person name="Iwasaki W."/>
        </authorList>
    </citation>
    <scope>NUCLEOTIDE SEQUENCE [LARGE SCALE GENOMIC DNA]</scope>
    <source>
        <strain evidence="4 5">KCTC 12100</strain>
    </source>
</reference>
<comment type="caution">
    <text evidence="4">The sequence shown here is derived from an EMBL/GenBank/DDBJ whole genome shotgun (WGS) entry which is preliminary data.</text>
</comment>
<feature type="DNA-binding region" description="H-T-H motif" evidence="2">
    <location>
        <begin position="25"/>
        <end position="44"/>
    </location>
</feature>
<evidence type="ECO:0000256" key="1">
    <source>
        <dbReference type="ARBA" id="ARBA00023125"/>
    </source>
</evidence>
<dbReference type="SUPFAM" id="SSF46689">
    <property type="entry name" value="Homeodomain-like"/>
    <property type="match status" value="1"/>
</dbReference>
<dbReference type="EMBL" id="MSCK01000001">
    <property type="protein sequence ID" value="PQJ71909.1"/>
    <property type="molecule type" value="Genomic_DNA"/>
</dbReference>
<sequence length="207" mass="24669">MKNTKSKILETSLVLFNKNGLSNISLRSIADEMQISVGNLQYHFKKREEIINALYFLLVENIDNAILINETKPYGLLKQFFNISENISKVFFKYRFFFLDFNMIIREHSIIKKHYRELTSSREKQFFDFIKMLNNSNLIREEVLPNEYQNLFLRFQITSDFWISSANISSKKISKNIIPRYSDVLNQMLFPYLTKKGKTEYLKLTKV</sequence>
<dbReference type="GO" id="GO:0003677">
    <property type="term" value="F:DNA binding"/>
    <property type="evidence" value="ECO:0007669"/>
    <property type="project" value="UniProtKB-UniRule"/>
</dbReference>
<evidence type="ECO:0000313" key="4">
    <source>
        <dbReference type="EMBL" id="PQJ71909.1"/>
    </source>
</evidence>
<evidence type="ECO:0000259" key="3">
    <source>
        <dbReference type="PROSITE" id="PS50977"/>
    </source>
</evidence>
<accession>A0A2P6CAJ1</accession>
<keyword evidence="5" id="KW-1185">Reference proteome</keyword>